<sequence>MTLHAPDTTVRLELLGEELRAHRETAGLSLADVTAKTGISTSKLSRLENGRRPHKVDDVTALLVLYGVREAHRDDLLALARDAAEPTAWPEQRPSATLRVLESKAEMLVDFQAALVPALLQTVPYAQAVLREVDMVEERAIEDRTTDRIRRQAVLRKAQPPRYYAILTEAALRTVVGGSDVMRGQLRYLTEAGQKQNVTIRVVPRLHHGHPGLRGSFRRMQFHRRGALVLLENRTSSLFVEDTAEVKRYDQVVVELLSVALDEAASARLITELSG</sequence>
<comment type="caution">
    <text evidence="2">The sequence shown here is derived from an EMBL/GenBank/DDBJ whole genome shotgun (WGS) entry which is preliminary data.</text>
</comment>
<evidence type="ECO:0000313" key="2">
    <source>
        <dbReference type="EMBL" id="PPK69665.1"/>
    </source>
</evidence>
<dbReference type="InterPro" id="IPR010982">
    <property type="entry name" value="Lambda_DNA-bd_dom_sf"/>
</dbReference>
<dbReference type="InterPro" id="IPR043917">
    <property type="entry name" value="DUF5753"/>
</dbReference>
<dbReference type="InterPro" id="IPR001387">
    <property type="entry name" value="Cro/C1-type_HTH"/>
</dbReference>
<dbReference type="RefSeq" id="WP_181043364.1">
    <property type="nucleotide sequence ID" value="NZ_CP154825.1"/>
</dbReference>
<name>A0A2S6GWP5_9PSEU</name>
<proteinExistence type="predicted"/>
<dbReference type="Gene3D" id="1.10.260.40">
    <property type="entry name" value="lambda repressor-like DNA-binding domains"/>
    <property type="match status" value="1"/>
</dbReference>
<dbReference type="CDD" id="cd00093">
    <property type="entry name" value="HTH_XRE"/>
    <property type="match status" value="1"/>
</dbReference>
<dbReference type="Pfam" id="PF19054">
    <property type="entry name" value="DUF5753"/>
    <property type="match status" value="1"/>
</dbReference>
<dbReference type="Proteomes" id="UP000239203">
    <property type="component" value="Unassembled WGS sequence"/>
</dbReference>
<evidence type="ECO:0000259" key="1">
    <source>
        <dbReference type="PROSITE" id="PS50943"/>
    </source>
</evidence>
<keyword evidence="3" id="KW-1185">Reference proteome</keyword>
<accession>A0A2S6GWP5</accession>
<gene>
    <name evidence="2" type="ORF">CLV40_103275</name>
</gene>
<reference evidence="2 3" key="1">
    <citation type="submission" date="2018-02" db="EMBL/GenBank/DDBJ databases">
        <title>Genomic Encyclopedia of Archaeal and Bacterial Type Strains, Phase II (KMG-II): from individual species to whole genera.</title>
        <authorList>
            <person name="Goeker M."/>
        </authorList>
    </citation>
    <scope>NUCLEOTIDE SEQUENCE [LARGE SCALE GENOMIC DNA]</scope>
    <source>
        <strain evidence="2 3">YU 961-1</strain>
    </source>
</reference>
<evidence type="ECO:0000313" key="3">
    <source>
        <dbReference type="Proteomes" id="UP000239203"/>
    </source>
</evidence>
<dbReference type="EMBL" id="PTIX01000003">
    <property type="protein sequence ID" value="PPK69665.1"/>
    <property type="molecule type" value="Genomic_DNA"/>
</dbReference>
<dbReference type="GO" id="GO:0003677">
    <property type="term" value="F:DNA binding"/>
    <property type="evidence" value="ECO:0007669"/>
    <property type="project" value="InterPro"/>
</dbReference>
<dbReference type="SMART" id="SM00530">
    <property type="entry name" value="HTH_XRE"/>
    <property type="match status" value="1"/>
</dbReference>
<protein>
    <submittedName>
        <fullName evidence="2">Helix-turn-helix protein</fullName>
    </submittedName>
</protein>
<organism evidence="2 3">
    <name type="scientific">Actinokineospora auranticolor</name>
    <dbReference type="NCBI Taxonomy" id="155976"/>
    <lineage>
        <taxon>Bacteria</taxon>
        <taxon>Bacillati</taxon>
        <taxon>Actinomycetota</taxon>
        <taxon>Actinomycetes</taxon>
        <taxon>Pseudonocardiales</taxon>
        <taxon>Pseudonocardiaceae</taxon>
        <taxon>Actinokineospora</taxon>
    </lineage>
</organism>
<dbReference type="Pfam" id="PF13560">
    <property type="entry name" value="HTH_31"/>
    <property type="match status" value="1"/>
</dbReference>
<dbReference type="AlphaFoldDB" id="A0A2S6GWP5"/>
<dbReference type="SUPFAM" id="SSF47413">
    <property type="entry name" value="lambda repressor-like DNA-binding domains"/>
    <property type="match status" value="1"/>
</dbReference>
<dbReference type="PROSITE" id="PS50943">
    <property type="entry name" value="HTH_CROC1"/>
    <property type="match status" value="1"/>
</dbReference>
<feature type="domain" description="HTH cro/C1-type" evidence="1">
    <location>
        <begin position="19"/>
        <end position="73"/>
    </location>
</feature>